<protein>
    <submittedName>
        <fullName evidence="1">Uncharacterized protein</fullName>
    </submittedName>
</protein>
<gene>
    <name evidence="1" type="ORF">E0Y62_07595</name>
</gene>
<dbReference type="AlphaFoldDB" id="A0A4R1AX45"/>
<dbReference type="RefSeq" id="WP_131236550.1">
    <property type="nucleotide sequence ID" value="NZ_SJTH01000006.1"/>
</dbReference>
<evidence type="ECO:0000313" key="1">
    <source>
        <dbReference type="EMBL" id="TCJ05070.1"/>
    </source>
</evidence>
<evidence type="ECO:0000313" key="2">
    <source>
        <dbReference type="Proteomes" id="UP000293846"/>
    </source>
</evidence>
<dbReference type="EMBL" id="SJTH01000006">
    <property type="protein sequence ID" value="TCJ05070.1"/>
    <property type="molecule type" value="Genomic_DNA"/>
</dbReference>
<keyword evidence="2" id="KW-1185">Reference proteome</keyword>
<accession>A0A4R1AX45</accession>
<dbReference type="Proteomes" id="UP000293846">
    <property type="component" value="Unassembled WGS sequence"/>
</dbReference>
<organism evidence="1 2">
    <name type="scientific">Cytobacillus praedii</name>
    <dbReference type="NCBI Taxonomy" id="1742358"/>
    <lineage>
        <taxon>Bacteria</taxon>
        <taxon>Bacillati</taxon>
        <taxon>Bacillota</taxon>
        <taxon>Bacilli</taxon>
        <taxon>Bacillales</taxon>
        <taxon>Bacillaceae</taxon>
        <taxon>Cytobacillus</taxon>
    </lineage>
</organism>
<sequence length="64" mass="7630">MNEWLERANQMQKELNEFKSWLESVDWNTLPHGVKLMIVRGKTETERRIEKCKVLAERNSVEAV</sequence>
<proteinExistence type="predicted"/>
<comment type="caution">
    <text evidence="1">The sequence shown here is derived from an EMBL/GenBank/DDBJ whole genome shotgun (WGS) entry which is preliminary data.</text>
</comment>
<name>A0A4R1AX45_9BACI</name>
<reference evidence="1 2" key="1">
    <citation type="submission" date="2019-03" db="EMBL/GenBank/DDBJ databases">
        <authorList>
            <person name="Jensen L."/>
            <person name="Storgaard J."/>
            <person name="Sulaj E."/>
            <person name="Schramm A."/>
            <person name="Marshall I.P.G."/>
        </authorList>
    </citation>
    <scope>NUCLEOTIDE SEQUENCE [LARGE SCALE GENOMIC DNA]</scope>
    <source>
        <strain evidence="1 2">2017H2G3</strain>
    </source>
</reference>